<dbReference type="Pfam" id="PF00201">
    <property type="entry name" value="UDPGT"/>
    <property type="match status" value="1"/>
</dbReference>
<dbReference type="InterPro" id="IPR058980">
    <property type="entry name" value="Glyco_transf_N"/>
</dbReference>
<evidence type="ECO:0000313" key="7">
    <source>
        <dbReference type="EMBL" id="SPD01186.1"/>
    </source>
</evidence>
<dbReference type="Gene3D" id="3.40.50.2000">
    <property type="entry name" value="Glycogen Phosphorylase B"/>
    <property type="match status" value="2"/>
</dbReference>
<dbReference type="EMBL" id="OIVN01002168">
    <property type="protein sequence ID" value="SPD01186.1"/>
    <property type="molecule type" value="Genomic_DNA"/>
</dbReference>
<dbReference type="EC" id="2.4.1.-" evidence="5"/>
<evidence type="ECO:0000256" key="2">
    <source>
        <dbReference type="ARBA" id="ARBA00022676"/>
    </source>
</evidence>
<dbReference type="FunFam" id="3.40.50.2000:FF:000047">
    <property type="entry name" value="Glycosyltransferase"/>
    <property type="match status" value="1"/>
</dbReference>
<name>A0A2N9GF35_FAGSY</name>
<sequence length="488" mass="54395">MASQSHQIHFVLFPLMAPGHMNPMMDIARLLAQRGVIITVITTPHNATRFKTLVARSVESGLQIHLIQLEFPSEEVGLPKGCENFDMLPSLGLAVDFFTAASLLQQPVEKLFEKLTPRPRCIISDVCLPYTANVATKFHIPRISFSGSCCVCLLCNYNFHTSKLPETISSDSEYFVVPGLPDHIEVTKAQLLGPIAPTPNWKQFNEQIAAAEMASYGTIMNTFEALEPAYIKGYKKTRMDKVWCVGPVSLCNEIDLDKAQRGNNASIDEYQCLKWLDSKESSSVLYASLGSMCNLIPSQLIELGLALEASKRPFIWVIKEGLMDKWIAEEGFEERIKGRGLIIRGWAPQVLILSHPAIGGFLTHCGWNSTLEAICAGIPMVTWPLFADQFLNEKLVVQVQKIGVSIGVEDPVQWGEEEKIGVYVKKEDVRMAIDMLMDEGEEREARQKRARELSQMAKKALEEGGSSDLDIKLLIQDILKQASDEIPN</sequence>
<evidence type="ECO:0000256" key="1">
    <source>
        <dbReference type="ARBA" id="ARBA00009995"/>
    </source>
</evidence>
<evidence type="ECO:0000259" key="6">
    <source>
        <dbReference type="Pfam" id="PF26168"/>
    </source>
</evidence>
<protein>
    <recommendedName>
        <fullName evidence="5">Glycosyltransferase</fullName>
        <ecNumber evidence="5">2.4.1.-</ecNumber>
    </recommendedName>
</protein>
<gene>
    <name evidence="7" type="ORF">FSB_LOCUS29068</name>
</gene>
<dbReference type="FunFam" id="3.40.50.2000:FF:000071">
    <property type="entry name" value="Glycosyltransferase"/>
    <property type="match status" value="1"/>
</dbReference>
<organism evidence="7">
    <name type="scientific">Fagus sylvatica</name>
    <name type="common">Beechnut</name>
    <dbReference type="NCBI Taxonomy" id="28930"/>
    <lineage>
        <taxon>Eukaryota</taxon>
        <taxon>Viridiplantae</taxon>
        <taxon>Streptophyta</taxon>
        <taxon>Embryophyta</taxon>
        <taxon>Tracheophyta</taxon>
        <taxon>Spermatophyta</taxon>
        <taxon>Magnoliopsida</taxon>
        <taxon>eudicotyledons</taxon>
        <taxon>Gunneridae</taxon>
        <taxon>Pentapetalae</taxon>
        <taxon>rosids</taxon>
        <taxon>fabids</taxon>
        <taxon>Fagales</taxon>
        <taxon>Fagaceae</taxon>
        <taxon>Fagus</taxon>
    </lineage>
</organism>
<dbReference type="AlphaFoldDB" id="A0A2N9GF35"/>
<evidence type="ECO:0000256" key="5">
    <source>
        <dbReference type="RuleBase" id="RU362057"/>
    </source>
</evidence>
<dbReference type="PANTHER" id="PTHR48047:SF229">
    <property type="entry name" value="UDP-GLYCOSYLTRANSFERASE 73C3-RELATED"/>
    <property type="match status" value="1"/>
</dbReference>
<evidence type="ECO:0000256" key="3">
    <source>
        <dbReference type="ARBA" id="ARBA00022679"/>
    </source>
</evidence>
<proteinExistence type="inferred from homology"/>
<accession>A0A2N9GF35</accession>
<comment type="similarity">
    <text evidence="1 4">Belongs to the UDP-glycosyltransferase family.</text>
</comment>
<dbReference type="InterPro" id="IPR002213">
    <property type="entry name" value="UDP_glucos_trans"/>
</dbReference>
<evidence type="ECO:0000256" key="4">
    <source>
        <dbReference type="RuleBase" id="RU003718"/>
    </source>
</evidence>
<dbReference type="InterPro" id="IPR035595">
    <property type="entry name" value="UDP_glycos_trans_CS"/>
</dbReference>
<keyword evidence="3 4" id="KW-0808">Transferase</keyword>
<keyword evidence="2 4" id="KW-0328">Glycosyltransferase</keyword>
<reference evidence="7" key="1">
    <citation type="submission" date="2018-02" db="EMBL/GenBank/DDBJ databases">
        <authorList>
            <person name="Cohen D.B."/>
            <person name="Kent A.D."/>
        </authorList>
    </citation>
    <scope>NUCLEOTIDE SEQUENCE</scope>
</reference>
<dbReference type="GO" id="GO:0035251">
    <property type="term" value="F:UDP-glucosyltransferase activity"/>
    <property type="evidence" value="ECO:0007669"/>
    <property type="project" value="TreeGrafter"/>
</dbReference>
<dbReference type="PANTHER" id="PTHR48047">
    <property type="entry name" value="GLYCOSYLTRANSFERASE"/>
    <property type="match status" value="1"/>
</dbReference>
<dbReference type="CDD" id="cd03784">
    <property type="entry name" value="GT1_Gtf-like"/>
    <property type="match status" value="1"/>
</dbReference>
<dbReference type="Pfam" id="PF26168">
    <property type="entry name" value="Glyco_transf_N"/>
    <property type="match status" value="1"/>
</dbReference>
<dbReference type="PROSITE" id="PS00375">
    <property type="entry name" value="UDPGT"/>
    <property type="match status" value="1"/>
</dbReference>
<dbReference type="SUPFAM" id="SSF53756">
    <property type="entry name" value="UDP-Glycosyltransferase/glycogen phosphorylase"/>
    <property type="match status" value="1"/>
</dbReference>
<feature type="domain" description="Glycosyltransferase N-terminal" evidence="6">
    <location>
        <begin position="7"/>
        <end position="248"/>
    </location>
</feature>